<keyword evidence="4" id="KW-1185">Reference proteome</keyword>
<evidence type="ECO:0000256" key="2">
    <source>
        <dbReference type="SAM" id="SignalP"/>
    </source>
</evidence>
<sequence length="405" mass="42014">MHWPTIVLVFYIHMNTVLTTDVLYDLSSSLVSLPGLLSQNDGSNLTSVLLTEPGALALMARQQCNPGYHACSNGGCCASGYNCQPSGCCQGSQIQCGSNNCYNAAAGDVCCSSGRSCPQGYDCVSGGCCPSGTLPCGNSKCYDPNTQHCCEGGACLKQDSCCKEQCCRSIAYCAVDGFCSACPAATDTVTRTTRPVVTSTITTTTTKVVEPEEAPEFSCIPVTVTNSAGAVLELGDDCALEYTDPEPTESSSDAGNVATSTASAVTPVRRVNIDAYLIPRQTACTPYTTVTSTTTSTIPTTTRRTTTVTKTVEASEEGFSCPAMAVTNSVGDELALNEECQFEFTPAEPTSSEPSGNSASASGVSSPSGSGTNAGGSAAVTTRGTSRLMWRYLYIGVVGIWLSFL</sequence>
<feature type="compositionally biased region" description="Low complexity" evidence="1">
    <location>
        <begin position="351"/>
        <end position="380"/>
    </location>
</feature>
<evidence type="ECO:0000256" key="1">
    <source>
        <dbReference type="SAM" id="MobiDB-lite"/>
    </source>
</evidence>
<feature type="region of interest" description="Disordered" evidence="1">
    <location>
        <begin position="345"/>
        <end position="380"/>
    </location>
</feature>
<reference evidence="3" key="1">
    <citation type="journal article" date="2021" name="Nat. Commun.">
        <title>Genetic determinants of endophytism in the Arabidopsis root mycobiome.</title>
        <authorList>
            <person name="Mesny F."/>
            <person name="Miyauchi S."/>
            <person name="Thiergart T."/>
            <person name="Pickel B."/>
            <person name="Atanasova L."/>
            <person name="Karlsson M."/>
            <person name="Huettel B."/>
            <person name="Barry K.W."/>
            <person name="Haridas S."/>
            <person name="Chen C."/>
            <person name="Bauer D."/>
            <person name="Andreopoulos W."/>
            <person name="Pangilinan J."/>
            <person name="LaButti K."/>
            <person name="Riley R."/>
            <person name="Lipzen A."/>
            <person name="Clum A."/>
            <person name="Drula E."/>
            <person name="Henrissat B."/>
            <person name="Kohler A."/>
            <person name="Grigoriev I.V."/>
            <person name="Martin F.M."/>
            <person name="Hacquard S."/>
        </authorList>
    </citation>
    <scope>NUCLEOTIDE SEQUENCE</scope>
    <source>
        <strain evidence="3">MPI-SDFR-AT-0073</strain>
    </source>
</reference>
<dbReference type="OrthoDB" id="2748312at2759"/>
<evidence type="ECO:0000313" key="3">
    <source>
        <dbReference type="EMBL" id="KAH6654150.1"/>
    </source>
</evidence>
<evidence type="ECO:0008006" key="5">
    <source>
        <dbReference type="Google" id="ProtNLM"/>
    </source>
</evidence>
<dbReference type="GeneID" id="70128917"/>
<dbReference type="AlphaFoldDB" id="A0A9P8ULF7"/>
<feature type="chain" id="PRO_5040191288" description="GPI anchored protein" evidence="2">
    <location>
        <begin position="20"/>
        <end position="405"/>
    </location>
</feature>
<name>A0A9P8ULF7_9PEZI</name>
<gene>
    <name evidence="3" type="ORF">BKA67DRAFT_535484</name>
</gene>
<keyword evidence="2" id="KW-0732">Signal</keyword>
<proteinExistence type="predicted"/>
<accession>A0A9P8ULF7</accession>
<evidence type="ECO:0000313" key="4">
    <source>
        <dbReference type="Proteomes" id="UP000758603"/>
    </source>
</evidence>
<dbReference type="EMBL" id="JAGPXC010000004">
    <property type="protein sequence ID" value="KAH6654150.1"/>
    <property type="molecule type" value="Genomic_DNA"/>
</dbReference>
<organism evidence="3 4">
    <name type="scientific">Truncatella angustata</name>
    <dbReference type="NCBI Taxonomy" id="152316"/>
    <lineage>
        <taxon>Eukaryota</taxon>
        <taxon>Fungi</taxon>
        <taxon>Dikarya</taxon>
        <taxon>Ascomycota</taxon>
        <taxon>Pezizomycotina</taxon>
        <taxon>Sordariomycetes</taxon>
        <taxon>Xylariomycetidae</taxon>
        <taxon>Amphisphaeriales</taxon>
        <taxon>Sporocadaceae</taxon>
        <taxon>Truncatella</taxon>
    </lineage>
</organism>
<dbReference type="RefSeq" id="XP_045958420.1">
    <property type="nucleotide sequence ID" value="XM_046100025.1"/>
</dbReference>
<feature type="signal peptide" evidence="2">
    <location>
        <begin position="1"/>
        <end position="19"/>
    </location>
</feature>
<protein>
    <recommendedName>
        <fullName evidence="5">GPI anchored protein</fullName>
    </recommendedName>
</protein>
<dbReference type="Proteomes" id="UP000758603">
    <property type="component" value="Unassembled WGS sequence"/>
</dbReference>
<comment type="caution">
    <text evidence="3">The sequence shown here is derived from an EMBL/GenBank/DDBJ whole genome shotgun (WGS) entry which is preliminary data.</text>
</comment>